<evidence type="ECO:0000259" key="1">
    <source>
        <dbReference type="Pfam" id="PF11726"/>
    </source>
</evidence>
<dbReference type="Pfam" id="PF11726">
    <property type="entry name" value="YagK_YfjJ_C"/>
    <property type="match status" value="1"/>
</dbReference>
<name>A0ABT4YSY8_9VIBR</name>
<organism evidence="2 3">
    <name type="scientific">Vibrio algarum</name>
    <dbReference type="NCBI Taxonomy" id="3020714"/>
    <lineage>
        <taxon>Bacteria</taxon>
        <taxon>Pseudomonadati</taxon>
        <taxon>Pseudomonadota</taxon>
        <taxon>Gammaproteobacteria</taxon>
        <taxon>Vibrionales</taxon>
        <taxon>Vibrionaceae</taxon>
        <taxon>Vibrio</taxon>
    </lineage>
</organism>
<feature type="domain" description="YagK/YfjJ C-terminal" evidence="1">
    <location>
        <begin position="42"/>
        <end position="184"/>
    </location>
</feature>
<comment type="caution">
    <text evidence="2">The sequence shown here is derived from an EMBL/GenBank/DDBJ whole genome shotgun (WGS) entry which is preliminary data.</text>
</comment>
<protein>
    <submittedName>
        <fullName evidence="2">Inovirus-type Gp2 protein</fullName>
    </submittedName>
</protein>
<sequence>MSSDKAYQTHVYKDVVFIIYQCTDGMNYDFVDRACELIDFTLTKSKRVLKIRFDLHIKSNPNDNKLMSLFQKQLRREIAKLDHHGHYPIFEFMWVREQNTSPYPHYHCCLFLNNNAFRSDFNILKIARRLWLELAGGTIPYLSDNTYILRLDDPKTLQRAIYRVSYLAKWHGKKRGAPYRHFGSTNSKPNESSSWTSSNKNSECEVTLSSIPYTLDPTSSISTPKYFSIGNLNIETSYPWLKQLLQLGHSYPDLNQKPP</sequence>
<keyword evidence="3" id="KW-1185">Reference proteome</keyword>
<dbReference type="Proteomes" id="UP001210678">
    <property type="component" value="Unassembled WGS sequence"/>
</dbReference>
<evidence type="ECO:0000313" key="2">
    <source>
        <dbReference type="EMBL" id="MDB1124673.1"/>
    </source>
</evidence>
<gene>
    <name evidence="2" type="ORF">PGX00_13870</name>
</gene>
<dbReference type="InterPro" id="IPR057271">
    <property type="entry name" value="YagK_YfjJ_C"/>
</dbReference>
<dbReference type="EMBL" id="JAQLOI010000001">
    <property type="protein sequence ID" value="MDB1124673.1"/>
    <property type="molecule type" value="Genomic_DNA"/>
</dbReference>
<dbReference type="RefSeq" id="WP_272137409.1">
    <property type="nucleotide sequence ID" value="NZ_JAQLOI010000001.1"/>
</dbReference>
<reference evidence="2 3" key="1">
    <citation type="submission" date="2023-01" db="EMBL/GenBank/DDBJ databases">
        <title>Vibrio sp. KJ40-1 sp.nov, isolated from marine algae.</title>
        <authorList>
            <person name="Butt M."/>
            <person name="Kim J.M.J."/>
            <person name="Jeon C.O.C."/>
        </authorList>
    </citation>
    <scope>NUCLEOTIDE SEQUENCE [LARGE SCALE GENOMIC DNA]</scope>
    <source>
        <strain evidence="2 3">KJ40-1</strain>
    </source>
</reference>
<proteinExistence type="predicted"/>
<accession>A0ABT4YSY8</accession>
<evidence type="ECO:0000313" key="3">
    <source>
        <dbReference type="Proteomes" id="UP001210678"/>
    </source>
</evidence>